<proteinExistence type="inferred from homology"/>
<evidence type="ECO:0000256" key="9">
    <source>
        <dbReference type="RuleBase" id="RU369079"/>
    </source>
</evidence>
<evidence type="ECO:0000256" key="1">
    <source>
        <dbReference type="ARBA" id="ARBA00004429"/>
    </source>
</evidence>
<evidence type="ECO:0000256" key="7">
    <source>
        <dbReference type="ARBA" id="ARBA00023136"/>
    </source>
</evidence>
<keyword evidence="2 9" id="KW-0813">Transport</keyword>
<evidence type="ECO:0000256" key="5">
    <source>
        <dbReference type="ARBA" id="ARBA00022692"/>
    </source>
</evidence>
<evidence type="ECO:0000256" key="3">
    <source>
        <dbReference type="ARBA" id="ARBA00022475"/>
    </source>
</evidence>
<feature type="transmembrane region" description="Helical" evidence="9">
    <location>
        <begin position="33"/>
        <end position="51"/>
    </location>
</feature>
<evidence type="ECO:0000259" key="10">
    <source>
        <dbReference type="Pfam" id="PF04290"/>
    </source>
</evidence>
<dbReference type="GO" id="GO:0005886">
    <property type="term" value="C:plasma membrane"/>
    <property type="evidence" value="ECO:0007669"/>
    <property type="project" value="UniProtKB-SubCell"/>
</dbReference>
<evidence type="ECO:0000313" key="12">
    <source>
        <dbReference type="Proteomes" id="UP000244932"/>
    </source>
</evidence>
<feature type="transmembrane region" description="Helical" evidence="9">
    <location>
        <begin position="101"/>
        <end position="122"/>
    </location>
</feature>
<comment type="function">
    <text evidence="9">Part of the tripartite ATP-independent periplasmic (TRAP) transport system.</text>
</comment>
<dbReference type="InterPro" id="IPR055348">
    <property type="entry name" value="DctQ"/>
</dbReference>
<dbReference type="PANTHER" id="PTHR35011:SF11">
    <property type="entry name" value="TRAP TRANSPORTER SMALL PERMEASE PROTEIN"/>
    <property type="match status" value="1"/>
</dbReference>
<evidence type="ECO:0000256" key="6">
    <source>
        <dbReference type="ARBA" id="ARBA00022989"/>
    </source>
</evidence>
<evidence type="ECO:0000256" key="2">
    <source>
        <dbReference type="ARBA" id="ARBA00022448"/>
    </source>
</evidence>
<dbReference type="AlphaFoldDB" id="A0A2R8A9G7"/>
<dbReference type="Pfam" id="PF04290">
    <property type="entry name" value="DctQ"/>
    <property type="match status" value="1"/>
</dbReference>
<gene>
    <name evidence="11" type="ORF">POI8812_01182</name>
</gene>
<sequence length="205" mass="22777">MALGPGRNILNTLLAPLRILMTVNSAILSVGRALAWMALGLMVLIILYQVIMRYVFNSAPNWSEEAARFLMLWMTAFIAPSAYRWGGFVSIDMLLRMLPKVLASIGLLILLVISTIVLWTAVTLGYDHVFSFVGRGNSASLRIPLDLFGGERIRFQNNWMFSSLFVCVIMLFVINVELVLRTLVAMTMPDAKLPHDGAEMPVGAE</sequence>
<dbReference type="GO" id="GO:0022857">
    <property type="term" value="F:transmembrane transporter activity"/>
    <property type="evidence" value="ECO:0007669"/>
    <property type="project" value="UniProtKB-UniRule"/>
</dbReference>
<dbReference type="EMBL" id="OMKW01000002">
    <property type="protein sequence ID" value="SPF28879.1"/>
    <property type="molecule type" value="Genomic_DNA"/>
</dbReference>
<organism evidence="11 12">
    <name type="scientific">Pontivivens insulae</name>
    <dbReference type="NCBI Taxonomy" id="1639689"/>
    <lineage>
        <taxon>Bacteria</taxon>
        <taxon>Pseudomonadati</taxon>
        <taxon>Pseudomonadota</taxon>
        <taxon>Alphaproteobacteria</taxon>
        <taxon>Rhodobacterales</taxon>
        <taxon>Paracoccaceae</taxon>
        <taxon>Pontivivens</taxon>
    </lineage>
</organism>
<comment type="similarity">
    <text evidence="8 9">Belongs to the TRAP transporter small permease family.</text>
</comment>
<feature type="transmembrane region" description="Helical" evidence="9">
    <location>
        <begin position="71"/>
        <end position="89"/>
    </location>
</feature>
<accession>A0A2R8A9G7</accession>
<comment type="subunit">
    <text evidence="9">The complex comprises the extracytoplasmic solute receptor protein and the two transmembrane proteins.</text>
</comment>
<evidence type="ECO:0000256" key="4">
    <source>
        <dbReference type="ARBA" id="ARBA00022519"/>
    </source>
</evidence>
<keyword evidence="4 9" id="KW-0997">Cell inner membrane</keyword>
<keyword evidence="7 9" id="KW-0472">Membrane</keyword>
<protein>
    <recommendedName>
        <fullName evidence="9">TRAP transporter small permease protein</fullName>
    </recommendedName>
</protein>
<keyword evidence="6 9" id="KW-1133">Transmembrane helix</keyword>
<feature type="domain" description="Tripartite ATP-independent periplasmic transporters DctQ component" evidence="10">
    <location>
        <begin position="42"/>
        <end position="146"/>
    </location>
</feature>
<dbReference type="Proteomes" id="UP000244932">
    <property type="component" value="Unassembled WGS sequence"/>
</dbReference>
<keyword evidence="12" id="KW-1185">Reference proteome</keyword>
<name>A0A2R8A9G7_9RHOB</name>
<comment type="subcellular location">
    <subcellularLocation>
        <location evidence="1 9">Cell inner membrane</location>
        <topology evidence="1 9">Multi-pass membrane protein</topology>
    </subcellularLocation>
</comment>
<keyword evidence="5 9" id="KW-0812">Transmembrane</keyword>
<dbReference type="GO" id="GO:0015740">
    <property type="term" value="P:C4-dicarboxylate transport"/>
    <property type="evidence" value="ECO:0007669"/>
    <property type="project" value="TreeGrafter"/>
</dbReference>
<keyword evidence="3" id="KW-1003">Cell membrane</keyword>
<dbReference type="PANTHER" id="PTHR35011">
    <property type="entry name" value="2,3-DIKETO-L-GULONATE TRAP TRANSPORTER SMALL PERMEASE PROTEIN YIAM"/>
    <property type="match status" value="1"/>
</dbReference>
<dbReference type="InterPro" id="IPR007387">
    <property type="entry name" value="TRAP_DctQ"/>
</dbReference>
<feature type="transmembrane region" description="Helical" evidence="9">
    <location>
        <begin position="159"/>
        <end position="180"/>
    </location>
</feature>
<evidence type="ECO:0000313" key="11">
    <source>
        <dbReference type="EMBL" id="SPF28879.1"/>
    </source>
</evidence>
<reference evidence="11 12" key="1">
    <citation type="submission" date="2018-03" db="EMBL/GenBank/DDBJ databases">
        <authorList>
            <person name="Keele B.F."/>
        </authorList>
    </citation>
    <scope>NUCLEOTIDE SEQUENCE [LARGE SCALE GENOMIC DNA]</scope>
    <source>
        <strain evidence="11 12">CeCT 8812</strain>
    </source>
</reference>
<evidence type="ECO:0000256" key="8">
    <source>
        <dbReference type="ARBA" id="ARBA00038436"/>
    </source>
</evidence>